<reference evidence="5" key="1">
    <citation type="journal article" date="2019" name="Int. J. Syst. Evol. Microbiol.">
        <title>The Global Catalogue of Microorganisms (GCM) 10K type strain sequencing project: providing services to taxonomists for standard genome sequencing and annotation.</title>
        <authorList>
            <consortium name="The Broad Institute Genomics Platform"/>
            <consortium name="The Broad Institute Genome Sequencing Center for Infectious Disease"/>
            <person name="Wu L."/>
            <person name="Ma J."/>
        </authorList>
    </citation>
    <scope>NUCLEOTIDE SEQUENCE [LARGE SCALE GENOMIC DNA]</scope>
    <source>
        <strain evidence="5">JCM 18054</strain>
    </source>
</reference>
<dbReference type="Gene3D" id="1.10.1040.10">
    <property type="entry name" value="N-(1-d-carboxylethyl)-l-norvaline Dehydrogenase, domain 2"/>
    <property type="match status" value="2"/>
</dbReference>
<evidence type="ECO:0000256" key="1">
    <source>
        <dbReference type="SAM" id="MobiDB-lite"/>
    </source>
</evidence>
<dbReference type="Pfam" id="PF21761">
    <property type="entry name" value="RedAm-like_C"/>
    <property type="match status" value="2"/>
</dbReference>
<feature type="region of interest" description="Disordered" evidence="1">
    <location>
        <begin position="1"/>
        <end position="20"/>
    </location>
</feature>
<feature type="transmembrane region" description="Helical" evidence="2">
    <location>
        <begin position="31"/>
        <end position="54"/>
    </location>
</feature>
<sequence length="135" mass="14332">MDRGRLSRSTSGAAAPRQAGVPGRDHALAQLFYRAQLTIFLTALCAYLQAFALLDAGGTDPARLAPFARRSRYPGYLSTATMMGATAAHIVGTSRDLGVDAALPEAVKSLYGRAISAGHGVENWTSPWEAVAKRR</sequence>
<feature type="domain" description="NADPH-dependent reductive aminase-like C-terminal" evidence="3">
    <location>
        <begin position="71"/>
        <end position="131"/>
    </location>
</feature>
<comment type="caution">
    <text evidence="4">The sequence shown here is derived from an EMBL/GenBank/DDBJ whole genome shotgun (WGS) entry which is preliminary data.</text>
</comment>
<dbReference type="EMBL" id="BAABIB010000078">
    <property type="protein sequence ID" value="GAA5167730.1"/>
    <property type="molecule type" value="Genomic_DNA"/>
</dbReference>
<protein>
    <recommendedName>
        <fullName evidence="3">NADPH-dependent reductive aminase-like C-terminal domain-containing protein</fullName>
    </recommendedName>
</protein>
<keyword evidence="2" id="KW-0812">Transmembrane</keyword>
<keyword evidence="2" id="KW-0472">Membrane</keyword>
<proteinExistence type="predicted"/>
<accession>A0ABP9QUP2</accession>
<keyword evidence="2" id="KW-1133">Transmembrane helix</keyword>
<name>A0ABP9QUP2_9PSEU</name>
<keyword evidence="5" id="KW-1185">Reference proteome</keyword>
<evidence type="ECO:0000313" key="4">
    <source>
        <dbReference type="EMBL" id="GAA5167730.1"/>
    </source>
</evidence>
<evidence type="ECO:0000259" key="3">
    <source>
        <dbReference type="Pfam" id="PF21761"/>
    </source>
</evidence>
<feature type="domain" description="NADPH-dependent reductive aminase-like C-terminal" evidence="3">
    <location>
        <begin position="25"/>
        <end position="70"/>
    </location>
</feature>
<evidence type="ECO:0000256" key="2">
    <source>
        <dbReference type="SAM" id="Phobius"/>
    </source>
</evidence>
<dbReference type="InterPro" id="IPR048666">
    <property type="entry name" value="RedAm-like_C"/>
</dbReference>
<organism evidence="4 5">
    <name type="scientific">Amycolatopsis dongchuanensis</name>
    <dbReference type="NCBI Taxonomy" id="1070866"/>
    <lineage>
        <taxon>Bacteria</taxon>
        <taxon>Bacillati</taxon>
        <taxon>Actinomycetota</taxon>
        <taxon>Actinomycetes</taxon>
        <taxon>Pseudonocardiales</taxon>
        <taxon>Pseudonocardiaceae</taxon>
        <taxon>Amycolatopsis</taxon>
    </lineage>
</organism>
<dbReference type="Proteomes" id="UP001500192">
    <property type="component" value="Unassembled WGS sequence"/>
</dbReference>
<dbReference type="InterPro" id="IPR013328">
    <property type="entry name" value="6PGD_dom2"/>
</dbReference>
<evidence type="ECO:0000313" key="5">
    <source>
        <dbReference type="Proteomes" id="UP001500192"/>
    </source>
</evidence>
<gene>
    <name evidence="4" type="ORF">GCM10023214_42410</name>
</gene>